<dbReference type="EMBL" id="CAJEWN010001679">
    <property type="protein sequence ID" value="CAD2199320.1"/>
    <property type="molecule type" value="Genomic_DNA"/>
</dbReference>
<feature type="region of interest" description="Disordered" evidence="1">
    <location>
        <begin position="40"/>
        <end position="64"/>
    </location>
</feature>
<accession>A0A6V7XIZ7</accession>
<evidence type="ECO:0000313" key="4">
    <source>
        <dbReference type="Proteomes" id="UP000580250"/>
    </source>
</evidence>
<dbReference type="OrthoDB" id="72988at2759"/>
<evidence type="ECO:0000313" key="3">
    <source>
        <dbReference type="EMBL" id="CAD2199320.1"/>
    </source>
</evidence>
<evidence type="ECO:0000256" key="1">
    <source>
        <dbReference type="SAM" id="MobiDB-lite"/>
    </source>
</evidence>
<feature type="signal peptide" evidence="2">
    <location>
        <begin position="1"/>
        <end position="22"/>
    </location>
</feature>
<organism evidence="3 4">
    <name type="scientific">Meloidogyne enterolobii</name>
    <name type="common">Root-knot nematode worm</name>
    <name type="synonym">Meloidogyne mayaguensis</name>
    <dbReference type="NCBI Taxonomy" id="390850"/>
    <lineage>
        <taxon>Eukaryota</taxon>
        <taxon>Metazoa</taxon>
        <taxon>Ecdysozoa</taxon>
        <taxon>Nematoda</taxon>
        <taxon>Chromadorea</taxon>
        <taxon>Rhabditida</taxon>
        <taxon>Tylenchina</taxon>
        <taxon>Tylenchomorpha</taxon>
        <taxon>Tylenchoidea</taxon>
        <taxon>Meloidogynidae</taxon>
        <taxon>Meloidogyninae</taxon>
        <taxon>Meloidogyne</taxon>
    </lineage>
</organism>
<reference evidence="3 4" key="1">
    <citation type="submission" date="2020-08" db="EMBL/GenBank/DDBJ databases">
        <authorList>
            <person name="Koutsovoulos G."/>
            <person name="Danchin GJ E."/>
        </authorList>
    </citation>
    <scope>NUCLEOTIDE SEQUENCE [LARGE SCALE GENOMIC DNA]</scope>
</reference>
<dbReference type="Proteomes" id="UP000580250">
    <property type="component" value="Unassembled WGS sequence"/>
</dbReference>
<name>A0A6V7XIZ7_MELEN</name>
<evidence type="ECO:0000256" key="2">
    <source>
        <dbReference type="SAM" id="SignalP"/>
    </source>
</evidence>
<feature type="chain" id="PRO_5027653500" evidence="2">
    <location>
        <begin position="23"/>
        <end position="234"/>
    </location>
</feature>
<comment type="caution">
    <text evidence="3">The sequence shown here is derived from an EMBL/GenBank/DDBJ whole genome shotgun (WGS) entry which is preliminary data.</text>
</comment>
<feature type="compositionally biased region" description="Polar residues" evidence="1">
    <location>
        <begin position="44"/>
        <end position="56"/>
    </location>
</feature>
<feature type="region of interest" description="Disordered" evidence="1">
    <location>
        <begin position="170"/>
        <end position="191"/>
    </location>
</feature>
<gene>
    <name evidence="3" type="ORF">MENT_LOCUS52699</name>
</gene>
<dbReference type="AlphaFoldDB" id="A0A6V7XIZ7"/>
<proteinExistence type="predicted"/>
<keyword evidence="2" id="KW-0732">Signal</keyword>
<sequence>MKLISVLNFLIFNAILWSLINSVKKYKYLNELSGVEETSKDSNKILTNEAESSANPPNEKYKNLEPTGEIKKELNNDKEAKRLKMNEYNRNSYQKNRKSILEKKRNWYKINKEKVIEKSKNYYKVNKEELKEKSKHYQANNKEKLRKRNQNYYKTKKEKIKGNQTKILKNESKSENVNSLNNDSENKGKEPIVGCTLAGGPLRNGSKYIPFDSSRRAESNGTILFLRKFLRAEI</sequence>
<protein>
    <submittedName>
        <fullName evidence="3">Uncharacterized protein</fullName>
    </submittedName>
</protein>